<dbReference type="EMBL" id="QJSX01000001">
    <property type="protein sequence ID" value="PYE56449.1"/>
    <property type="molecule type" value="Genomic_DNA"/>
</dbReference>
<keyword evidence="4" id="KW-1185">Reference proteome</keyword>
<dbReference type="Proteomes" id="UP000248326">
    <property type="component" value="Unassembled WGS sequence"/>
</dbReference>
<feature type="domain" description="DUF1206" evidence="2">
    <location>
        <begin position="110"/>
        <end position="179"/>
    </location>
</feature>
<keyword evidence="1" id="KW-0812">Transmembrane</keyword>
<feature type="transmembrane region" description="Helical" evidence="1">
    <location>
        <begin position="69"/>
        <end position="90"/>
    </location>
</feature>
<dbReference type="OrthoDB" id="5702018at2"/>
<proteinExistence type="predicted"/>
<dbReference type="AlphaFoldDB" id="A0A318SAQ2"/>
<organism evidence="3 4">
    <name type="scientific">Deinococcus yavapaiensis KR-236</name>
    <dbReference type="NCBI Taxonomy" id="694435"/>
    <lineage>
        <taxon>Bacteria</taxon>
        <taxon>Thermotogati</taxon>
        <taxon>Deinococcota</taxon>
        <taxon>Deinococci</taxon>
        <taxon>Deinococcales</taxon>
        <taxon>Deinococcaceae</taxon>
        <taxon>Deinococcus</taxon>
    </lineage>
</organism>
<dbReference type="RefSeq" id="WP_110884942.1">
    <property type="nucleotide sequence ID" value="NZ_QJSX01000001.1"/>
</dbReference>
<feature type="transmembrane region" description="Helical" evidence="1">
    <location>
        <begin position="207"/>
        <end position="228"/>
    </location>
</feature>
<keyword evidence="1" id="KW-1133">Transmembrane helix</keyword>
<evidence type="ECO:0000313" key="4">
    <source>
        <dbReference type="Proteomes" id="UP000248326"/>
    </source>
</evidence>
<evidence type="ECO:0000313" key="3">
    <source>
        <dbReference type="EMBL" id="PYE56449.1"/>
    </source>
</evidence>
<dbReference type="InterPro" id="IPR009597">
    <property type="entry name" value="DUF1206"/>
</dbReference>
<feature type="domain" description="DUF1206" evidence="2">
    <location>
        <begin position="205"/>
        <end position="274"/>
    </location>
</feature>
<feature type="transmembrane region" description="Helical" evidence="1">
    <location>
        <begin position="30"/>
        <end position="49"/>
    </location>
</feature>
<sequence length="279" mass="29622">MNVGHKVKEQAKSAAHEVAPWIERLARFGYVCKGVIYGTVGVLALRAAFDAGRVTDQRGALARLGDAPFGQFLLVVLGLGLIGYALWQLVRAVLDPEHQGHGAKGIVKRIGFFLSAIAYVSLALYAMGRAGIGASRSGGGSQDEWTAQLMARPFGEWLVALIGLGVLAVAGNQLYVAYKALFMKRIDVTGLDPKLQDGIRKAGRVGIAARGTVFGLLGVFLIQAAWTNDPSKAGGLADALRELERAPVGPWLLVVVALGVIAYGAYAVAQGRYRRIRVA</sequence>
<gene>
    <name evidence="3" type="ORF">DES52_101253</name>
</gene>
<evidence type="ECO:0000259" key="2">
    <source>
        <dbReference type="Pfam" id="PF06724"/>
    </source>
</evidence>
<feature type="transmembrane region" description="Helical" evidence="1">
    <location>
        <begin position="248"/>
        <end position="269"/>
    </location>
</feature>
<keyword evidence="1" id="KW-0472">Membrane</keyword>
<name>A0A318SAQ2_9DEIO</name>
<feature type="transmembrane region" description="Helical" evidence="1">
    <location>
        <begin position="157"/>
        <end position="178"/>
    </location>
</feature>
<evidence type="ECO:0000256" key="1">
    <source>
        <dbReference type="SAM" id="Phobius"/>
    </source>
</evidence>
<feature type="transmembrane region" description="Helical" evidence="1">
    <location>
        <begin position="110"/>
        <end position="128"/>
    </location>
</feature>
<comment type="caution">
    <text evidence="3">The sequence shown here is derived from an EMBL/GenBank/DDBJ whole genome shotgun (WGS) entry which is preliminary data.</text>
</comment>
<dbReference type="Pfam" id="PF06724">
    <property type="entry name" value="DUF1206"/>
    <property type="match status" value="3"/>
</dbReference>
<reference evidence="3 4" key="1">
    <citation type="submission" date="2018-06" db="EMBL/GenBank/DDBJ databases">
        <title>Genomic Encyclopedia of Type Strains, Phase IV (KMG-IV): sequencing the most valuable type-strain genomes for metagenomic binning, comparative biology and taxonomic classification.</title>
        <authorList>
            <person name="Goeker M."/>
        </authorList>
    </citation>
    <scope>NUCLEOTIDE SEQUENCE [LARGE SCALE GENOMIC DNA]</scope>
    <source>
        <strain evidence="3 4">DSM 18048</strain>
    </source>
</reference>
<feature type="domain" description="DUF1206" evidence="2">
    <location>
        <begin position="28"/>
        <end position="94"/>
    </location>
</feature>
<protein>
    <submittedName>
        <fullName evidence="3">Uncharacterized protein DUF1206</fullName>
    </submittedName>
</protein>
<accession>A0A318SAQ2</accession>